<dbReference type="SUPFAM" id="SSF47240">
    <property type="entry name" value="Ferritin-like"/>
    <property type="match status" value="1"/>
</dbReference>
<dbReference type="InterPro" id="IPR012347">
    <property type="entry name" value="Ferritin-like"/>
</dbReference>
<dbReference type="Gene3D" id="1.20.1260.10">
    <property type="match status" value="1"/>
</dbReference>
<dbReference type="EMBL" id="MKZO01000032">
    <property type="protein sequence ID" value="OLS61437.1"/>
    <property type="molecule type" value="Genomic_DNA"/>
</dbReference>
<dbReference type="AlphaFoldDB" id="A0A1Q9R214"/>
<evidence type="ECO:0008006" key="3">
    <source>
        <dbReference type="Google" id="ProtNLM"/>
    </source>
</evidence>
<evidence type="ECO:0000313" key="1">
    <source>
        <dbReference type="EMBL" id="OLS61437.1"/>
    </source>
</evidence>
<comment type="caution">
    <text evidence="1">The sequence shown here is derived from an EMBL/GenBank/DDBJ whole genome shotgun (WGS) entry which is preliminary data.</text>
</comment>
<dbReference type="InterPro" id="IPR022612">
    <property type="entry name" value="Ald_deCOase"/>
</dbReference>
<dbReference type="GO" id="GO:0071771">
    <property type="term" value="F:aldehyde oxygenase (deformylating) activity"/>
    <property type="evidence" value="ECO:0007669"/>
    <property type="project" value="InterPro"/>
</dbReference>
<dbReference type="Proteomes" id="UP000186736">
    <property type="component" value="Unassembled WGS sequence"/>
</dbReference>
<sequence length="282" mass="31419">MQEASVGTQPTSHAPIDLRSVSRREVLGTEHNKSDGYFNLLAYIASNAIAGEIMAVENYSEMVPLMPDTESKIETVKQAHEESKHIQMLASLGKRHDYNVMREIVEPQWFNIRRHFSTAVQNKDLAACLVIQDLMTETMAIVLYRTLVRQGDPDTAALANKILDDELEHLEIGLARIRSLIVQDPEGVHESLKWAHHRVMPELFSMVSTGCHFLCDRLNIDCASLSLGDLKTDIDEIRIEALDTYVETLDKADFDPVVTAALIESMQTYGGTPSLNAGLANA</sequence>
<name>A0A1Q9R214_PSEPU</name>
<dbReference type="Pfam" id="PF11266">
    <property type="entry name" value="Ald_deCOase"/>
    <property type="match status" value="1"/>
</dbReference>
<reference evidence="1 2" key="1">
    <citation type="submission" date="2016-10" db="EMBL/GenBank/DDBJ databases">
        <title>Genome Sequence of Pseudomonas putida GM4FR.</title>
        <authorList>
            <person name="Poehlein A."/>
            <person name="Wemheuer F."/>
            <person name="Hollensteiner J."/>
            <person name="Wemheuer B."/>
        </authorList>
    </citation>
    <scope>NUCLEOTIDE SEQUENCE [LARGE SCALE GENOMIC DNA]</scope>
    <source>
        <strain evidence="1 2">GM4FR</strain>
    </source>
</reference>
<dbReference type="CDD" id="cd00657">
    <property type="entry name" value="Ferritin_like"/>
    <property type="match status" value="1"/>
</dbReference>
<protein>
    <recommendedName>
        <fullName evidence="3">Long-chain fatty aldehyde decarbonylase</fullName>
    </recommendedName>
</protein>
<accession>A0A1Q9R214</accession>
<dbReference type="InterPro" id="IPR009078">
    <property type="entry name" value="Ferritin-like_SF"/>
</dbReference>
<dbReference type="SMR" id="A0A1Q9R214"/>
<gene>
    <name evidence="1" type="ORF">PSEMO_36520</name>
</gene>
<proteinExistence type="predicted"/>
<evidence type="ECO:0000313" key="2">
    <source>
        <dbReference type="Proteomes" id="UP000186736"/>
    </source>
</evidence>
<dbReference type="RefSeq" id="WP_075804438.1">
    <property type="nucleotide sequence ID" value="NZ_MKZO01000032.1"/>
</dbReference>
<organism evidence="1 2">
    <name type="scientific">Pseudomonas putida</name>
    <name type="common">Arthrobacter siderocapsulatus</name>
    <dbReference type="NCBI Taxonomy" id="303"/>
    <lineage>
        <taxon>Bacteria</taxon>
        <taxon>Pseudomonadati</taxon>
        <taxon>Pseudomonadota</taxon>
        <taxon>Gammaproteobacteria</taxon>
        <taxon>Pseudomonadales</taxon>
        <taxon>Pseudomonadaceae</taxon>
        <taxon>Pseudomonas</taxon>
    </lineage>
</organism>